<dbReference type="Proteomes" id="UP001501690">
    <property type="component" value="Unassembled WGS sequence"/>
</dbReference>
<feature type="domain" description="DUF4350" evidence="1">
    <location>
        <begin position="47"/>
        <end position="214"/>
    </location>
</feature>
<dbReference type="EMBL" id="BAAAPL010000001">
    <property type="protein sequence ID" value="GAA1689439.1"/>
    <property type="molecule type" value="Genomic_DNA"/>
</dbReference>
<evidence type="ECO:0000313" key="2">
    <source>
        <dbReference type="EMBL" id="GAA1689439.1"/>
    </source>
</evidence>
<accession>A0ABP4TKK1</accession>
<evidence type="ECO:0000259" key="1">
    <source>
        <dbReference type="Pfam" id="PF14258"/>
    </source>
</evidence>
<sequence length="386" mass="39643">MSIVAPIRASRRVGTWGGIALVLLLVGALGAVVAGGANTSSSTALDPRSAAPEGTRALAQVLADRGVEVQIVDSYAEAIGILSTTPATLVLPDAPALSDDTLAQMTGAAHDVVLIEPRSRSLRLVSPDAQAVGVGDGATSLPECAFVVAERAGAVGPTTALSAPSAQSCYPVGEGYGLLVASHGDGRIVAVDATELFTNETITANGNAALALGLMGAEPTLVWYVPSLADSDLEPLVPSLGDLTPPWVTPVLALLAAAAVAAALWRGIRFGPLVSERLPVTVRGSETGEGRAHLYERSRDLGHVAHLLRRGTRGRLARMMGLGSASSPQTIAAAVADTLSRDAAAIRATLDGETPHTRGELDRLHEDLLTLEADTHAALHPERIEP</sequence>
<keyword evidence="3" id="KW-1185">Reference proteome</keyword>
<protein>
    <submittedName>
        <fullName evidence="2">DUF4350 domain-containing protein</fullName>
    </submittedName>
</protein>
<gene>
    <name evidence="2" type="ORF">GCM10009808_02890</name>
</gene>
<dbReference type="Pfam" id="PF14258">
    <property type="entry name" value="DUF4350"/>
    <property type="match status" value="1"/>
</dbReference>
<name>A0ABP4TKK1_9MICO</name>
<comment type="caution">
    <text evidence="2">The sequence shown here is derived from an EMBL/GenBank/DDBJ whole genome shotgun (WGS) entry which is preliminary data.</text>
</comment>
<dbReference type="InterPro" id="IPR025646">
    <property type="entry name" value="DUF4350"/>
</dbReference>
<proteinExistence type="predicted"/>
<reference evidence="3" key="1">
    <citation type="journal article" date="2019" name="Int. J. Syst. Evol. Microbiol.">
        <title>The Global Catalogue of Microorganisms (GCM) 10K type strain sequencing project: providing services to taxonomists for standard genome sequencing and annotation.</title>
        <authorList>
            <consortium name="The Broad Institute Genomics Platform"/>
            <consortium name="The Broad Institute Genome Sequencing Center for Infectious Disease"/>
            <person name="Wu L."/>
            <person name="Ma J."/>
        </authorList>
    </citation>
    <scope>NUCLEOTIDE SEQUENCE [LARGE SCALE GENOMIC DNA]</scope>
    <source>
        <strain evidence="3">JCM 15577</strain>
    </source>
</reference>
<organism evidence="2 3">
    <name type="scientific">Microbacterium sediminicola</name>
    <dbReference type="NCBI Taxonomy" id="415210"/>
    <lineage>
        <taxon>Bacteria</taxon>
        <taxon>Bacillati</taxon>
        <taxon>Actinomycetota</taxon>
        <taxon>Actinomycetes</taxon>
        <taxon>Micrococcales</taxon>
        <taxon>Microbacteriaceae</taxon>
        <taxon>Microbacterium</taxon>
    </lineage>
</organism>
<dbReference type="RefSeq" id="WP_344068209.1">
    <property type="nucleotide sequence ID" value="NZ_BAAAPL010000001.1"/>
</dbReference>
<evidence type="ECO:0000313" key="3">
    <source>
        <dbReference type="Proteomes" id="UP001501690"/>
    </source>
</evidence>